<dbReference type="SUPFAM" id="SSF53098">
    <property type="entry name" value="Ribonuclease H-like"/>
    <property type="match status" value="1"/>
</dbReference>
<reference evidence="3" key="1">
    <citation type="submission" date="2016-04" db="EMBL/GenBank/DDBJ databases">
        <title>Cephalotus genome sequencing.</title>
        <authorList>
            <person name="Fukushima K."/>
            <person name="Hasebe M."/>
            <person name="Fang X."/>
        </authorList>
    </citation>
    <scope>NUCLEOTIDE SEQUENCE [LARGE SCALE GENOMIC DNA]</scope>
    <source>
        <strain evidence="3">cv. St1</strain>
    </source>
</reference>
<name>A0A1Q3ASD3_CEPFO</name>
<dbReference type="InParanoid" id="A0A1Q3ASD3"/>
<proteinExistence type="predicted"/>
<gene>
    <name evidence="2" type="ORF">CFOL_v3_02107</name>
</gene>
<dbReference type="AlphaFoldDB" id="A0A1Q3ASD3"/>
<dbReference type="InterPro" id="IPR012337">
    <property type="entry name" value="RNaseH-like_sf"/>
</dbReference>
<feature type="non-terminal residue" evidence="2">
    <location>
        <position position="1"/>
    </location>
</feature>
<dbReference type="EMBL" id="BDDD01000077">
    <property type="protein sequence ID" value="GAV58574.1"/>
    <property type="molecule type" value="Genomic_DNA"/>
</dbReference>
<dbReference type="Pfam" id="PF04937">
    <property type="entry name" value="DUF659"/>
    <property type="match status" value="1"/>
</dbReference>
<evidence type="ECO:0000313" key="2">
    <source>
        <dbReference type="EMBL" id="GAV58574.1"/>
    </source>
</evidence>
<evidence type="ECO:0000259" key="1">
    <source>
        <dbReference type="Pfam" id="PF04937"/>
    </source>
</evidence>
<keyword evidence="3" id="KW-1185">Reference proteome</keyword>
<accession>A0A1Q3ASD3</accession>
<protein>
    <submittedName>
        <fullName evidence="2">DUF659 domain-containing protein</fullName>
    </submittedName>
</protein>
<dbReference type="Proteomes" id="UP000187406">
    <property type="component" value="Unassembled WGS sequence"/>
</dbReference>
<dbReference type="OrthoDB" id="2442898at2759"/>
<dbReference type="STRING" id="3775.A0A1Q3ASD3"/>
<sequence length="391" mass="45295">PLTNNDPSLKSVFATKETIWREEITFARWAYDACIPFNALHSPYFQSAIDAMVGIGRGFKEPSYHEIRVGLLKDYKKECQLPVETYRSSWESNGCTIMLDGWIDNKQRTLINFLVYCFARLTFIKSVDASDAVDAPTLVNLFHEVEWVGPKNVVHVVTNNAANYVAAGRLLHEKYDNIYWTPCARHCLNLLLKDIASMPHVDSLVSRASQILIFVTMFVYNHITFLSWLRKRSGWLEFVRPAITRFAACLITLKSSIYNHKHDLQALVTSKHYTSHKLAKTSKGKNFSYIILDAKFWDDCLLAIKVAAPIIRLLRIIDSNEKPSLGYVYDSMFRAKVAIKNVFDNQKKWYKPYTNLLKEHWGHLRKNLHVVAYYLNPAFMYYSNKMDKLEI</sequence>
<dbReference type="PANTHER" id="PTHR32166">
    <property type="entry name" value="OSJNBA0013A04.12 PROTEIN"/>
    <property type="match status" value="1"/>
</dbReference>
<evidence type="ECO:0000313" key="3">
    <source>
        <dbReference type="Proteomes" id="UP000187406"/>
    </source>
</evidence>
<feature type="domain" description="DUF659" evidence="1">
    <location>
        <begin position="62"/>
        <end position="211"/>
    </location>
</feature>
<dbReference type="InterPro" id="IPR007021">
    <property type="entry name" value="DUF659"/>
</dbReference>
<comment type="caution">
    <text evidence="2">The sequence shown here is derived from an EMBL/GenBank/DDBJ whole genome shotgun (WGS) entry which is preliminary data.</text>
</comment>
<dbReference type="PANTHER" id="PTHR32166:SF121">
    <property type="entry name" value="DUF659 DOMAIN-CONTAINING PROTEIN"/>
    <property type="match status" value="1"/>
</dbReference>
<feature type="non-terminal residue" evidence="2">
    <location>
        <position position="391"/>
    </location>
</feature>
<organism evidence="2 3">
    <name type="scientific">Cephalotus follicularis</name>
    <name type="common">Albany pitcher plant</name>
    <dbReference type="NCBI Taxonomy" id="3775"/>
    <lineage>
        <taxon>Eukaryota</taxon>
        <taxon>Viridiplantae</taxon>
        <taxon>Streptophyta</taxon>
        <taxon>Embryophyta</taxon>
        <taxon>Tracheophyta</taxon>
        <taxon>Spermatophyta</taxon>
        <taxon>Magnoliopsida</taxon>
        <taxon>eudicotyledons</taxon>
        <taxon>Gunneridae</taxon>
        <taxon>Pentapetalae</taxon>
        <taxon>rosids</taxon>
        <taxon>fabids</taxon>
        <taxon>Oxalidales</taxon>
        <taxon>Cephalotaceae</taxon>
        <taxon>Cephalotus</taxon>
    </lineage>
</organism>